<dbReference type="AlphaFoldDB" id="A0A6S7I3S6"/>
<dbReference type="InterPro" id="IPR051581">
    <property type="entry name" value="Ca-bind"/>
</dbReference>
<dbReference type="EMBL" id="CACRXK020004083">
    <property type="protein sequence ID" value="CAB4001421.1"/>
    <property type="molecule type" value="Genomic_DNA"/>
</dbReference>
<evidence type="ECO:0000256" key="3">
    <source>
        <dbReference type="ARBA" id="ARBA00022723"/>
    </source>
</evidence>
<gene>
    <name evidence="9" type="ORF">PACLA_8A012243</name>
</gene>
<dbReference type="InterPro" id="IPR018247">
    <property type="entry name" value="EF_Hand_1_Ca_BS"/>
</dbReference>
<keyword evidence="4" id="KW-0677">Repeat</keyword>
<keyword evidence="5" id="KW-0106">Calcium</keyword>
<organism evidence="9 10">
    <name type="scientific">Paramuricea clavata</name>
    <name type="common">Red gorgonian</name>
    <name type="synonym">Violescent sea-whip</name>
    <dbReference type="NCBI Taxonomy" id="317549"/>
    <lineage>
        <taxon>Eukaryota</taxon>
        <taxon>Metazoa</taxon>
        <taxon>Cnidaria</taxon>
        <taxon>Anthozoa</taxon>
        <taxon>Octocorallia</taxon>
        <taxon>Malacalcyonacea</taxon>
        <taxon>Plexauridae</taxon>
        <taxon>Paramuricea</taxon>
    </lineage>
</organism>
<dbReference type="OrthoDB" id="6280085at2759"/>
<dbReference type="InterPro" id="IPR006602">
    <property type="entry name" value="DM10_dom"/>
</dbReference>
<evidence type="ECO:0000256" key="1">
    <source>
        <dbReference type="ARBA" id="ARBA00004430"/>
    </source>
</evidence>
<dbReference type="Proteomes" id="UP001152795">
    <property type="component" value="Unassembled WGS sequence"/>
</dbReference>
<feature type="region of interest" description="Disordered" evidence="8">
    <location>
        <begin position="1"/>
        <end position="32"/>
    </location>
</feature>
<dbReference type="Gene3D" id="1.10.238.10">
    <property type="entry name" value="EF-hand"/>
    <property type="match status" value="2"/>
</dbReference>
<dbReference type="PROSITE" id="PS00018">
    <property type="entry name" value="EF_HAND_1"/>
    <property type="match status" value="1"/>
</dbReference>
<keyword evidence="6" id="KW-0206">Cytoskeleton</keyword>
<keyword evidence="2" id="KW-0963">Cytoplasm</keyword>
<evidence type="ECO:0000256" key="6">
    <source>
        <dbReference type="ARBA" id="ARBA00023212"/>
    </source>
</evidence>
<dbReference type="GO" id="GO:0005930">
    <property type="term" value="C:axoneme"/>
    <property type="evidence" value="ECO:0007669"/>
    <property type="project" value="UniProtKB-SubCell"/>
</dbReference>
<evidence type="ECO:0000256" key="7">
    <source>
        <dbReference type="ARBA" id="ARBA00023273"/>
    </source>
</evidence>
<dbReference type="Pfam" id="PF06565">
    <property type="entry name" value="DM10_dom"/>
    <property type="match status" value="1"/>
</dbReference>
<evidence type="ECO:0000256" key="8">
    <source>
        <dbReference type="SAM" id="MobiDB-lite"/>
    </source>
</evidence>
<dbReference type="Pfam" id="PF13499">
    <property type="entry name" value="EF-hand_7"/>
    <property type="match status" value="1"/>
</dbReference>
<comment type="caution">
    <text evidence="9">The sequence shown here is derived from an EMBL/GenBank/DDBJ whole genome shotgun (WGS) entry which is preliminary data.</text>
</comment>
<dbReference type="Gene3D" id="2.30.29.170">
    <property type="match status" value="1"/>
</dbReference>
<reference evidence="9" key="1">
    <citation type="submission" date="2020-04" db="EMBL/GenBank/DDBJ databases">
        <authorList>
            <person name="Alioto T."/>
            <person name="Alioto T."/>
            <person name="Gomez Garrido J."/>
        </authorList>
    </citation>
    <scope>NUCLEOTIDE SEQUENCE</scope>
    <source>
        <strain evidence="9">A484AB</strain>
    </source>
</reference>
<dbReference type="InterPro" id="IPR011992">
    <property type="entry name" value="EF-hand-dom_pair"/>
</dbReference>
<evidence type="ECO:0000256" key="2">
    <source>
        <dbReference type="ARBA" id="ARBA00022490"/>
    </source>
</evidence>
<name>A0A6S7I3S6_PARCT</name>
<dbReference type="GO" id="GO:0005509">
    <property type="term" value="F:calcium ion binding"/>
    <property type="evidence" value="ECO:0007669"/>
    <property type="project" value="InterPro"/>
</dbReference>
<proteinExistence type="predicted"/>
<dbReference type="CDD" id="cd15898">
    <property type="entry name" value="EFh_PI-PLC"/>
    <property type="match status" value="1"/>
</dbReference>
<comment type="subcellular location">
    <subcellularLocation>
        <location evidence="1">Cytoplasm</location>
        <location evidence="1">Cytoskeleton</location>
        <location evidence="1">Cilium axoneme</location>
    </subcellularLocation>
</comment>
<keyword evidence="10" id="KW-1185">Reference proteome</keyword>
<keyword evidence="7" id="KW-0966">Cell projection</keyword>
<evidence type="ECO:0000313" key="10">
    <source>
        <dbReference type="Proteomes" id="UP001152795"/>
    </source>
</evidence>
<dbReference type="PANTHER" id="PTHR34524:SF15">
    <property type="entry name" value="EF-HAND DOMAIN-CONTAINING PROTEIN"/>
    <property type="match status" value="1"/>
</dbReference>
<accession>A0A6S7I3S6</accession>
<protein>
    <submittedName>
        <fullName evidence="9">Calcyphosin-2 isoform X1</fullName>
    </submittedName>
</protein>
<evidence type="ECO:0000313" key="9">
    <source>
        <dbReference type="EMBL" id="CAB4001421.1"/>
    </source>
</evidence>
<evidence type="ECO:0000256" key="4">
    <source>
        <dbReference type="ARBA" id="ARBA00022737"/>
    </source>
</evidence>
<dbReference type="InterPro" id="IPR002048">
    <property type="entry name" value="EF_hand_dom"/>
</dbReference>
<dbReference type="PROSITE" id="PS50222">
    <property type="entry name" value="EF_HAND_2"/>
    <property type="match status" value="2"/>
</dbReference>
<dbReference type="SUPFAM" id="SSF47473">
    <property type="entry name" value="EF-hand"/>
    <property type="match status" value="1"/>
</dbReference>
<sequence length="679" mass="77411">MAFMDLSHLSVKGKASPRHERPFSGKRSGYANRNANTKANIFGINEPSVEEESPKKTVVKTYSNGSLKSATKYRTPNAPRDSDAITIPSAGVISQSELDTTKKLIGSSETKKTEAKVFEVNGKLYVDNPRRPRSRKAPEGVPKLQLGALADRDDELRNPRNNQSPNLATPDSQTSVSWGTPVHNQYYNHNEETSYQVCAENAEERLMSSQRQKPKGIPDLDLQLSHSGNEQFRKALRERNKREKELHKSSKLKVDATEPWIVQPQKDSEMMMKVADEKTKLRVTRKNEIIDEALVGDELMRETVADGVQARPSAFNGRTVGPRQKRHQALFNRNPTATTTVSENLLSERLRFSARILSKDGHDAHRELNGFYFPADNTLTVYEFRQFGSRSSALPFIQRGKYYHAKGRTKDEPYTYQDIAVGNDLVFETSEQLSLPEKMKRKAYATLRITDVDMETKQKFAFKDTHTPIGVVSPSHELLQRTTTKEDAKDKELIAEVKALVRNQLKRRGVKTMTGLGRHFQSLDTTGDGTVDKDELKEALEQFNIQIPPERFDEIWDVVDANHDGALDYDEFTRNFIGEMNERRKALVLKVFRKMDANKRGVVPLTNLTKFYSVRQHPHVISGKVTEEEVRQQLLNTFEHCKKKGEVSYSDFEDYFEGLSLTIDDDDEFVMIMRNCWAI</sequence>
<dbReference type="SMART" id="SM00054">
    <property type="entry name" value="EFh"/>
    <property type="match status" value="2"/>
</dbReference>
<feature type="compositionally biased region" description="Polar residues" evidence="8">
    <location>
        <begin position="159"/>
        <end position="185"/>
    </location>
</feature>
<keyword evidence="3" id="KW-0479">Metal-binding</keyword>
<feature type="region of interest" description="Disordered" evidence="8">
    <location>
        <begin position="127"/>
        <end position="185"/>
    </location>
</feature>
<dbReference type="PANTHER" id="PTHR34524">
    <property type="entry name" value="CALCYPHOSIN"/>
    <property type="match status" value="1"/>
</dbReference>
<evidence type="ECO:0000256" key="5">
    <source>
        <dbReference type="ARBA" id="ARBA00022837"/>
    </source>
</evidence>